<reference evidence="1 2" key="2">
    <citation type="submission" date="2009-02" db="EMBL/GenBank/DDBJ databases">
        <title>Draft genome sequence of Holdemania filiformis DSM 12042.</title>
        <authorList>
            <person name="Sudarsanam P."/>
            <person name="Ley R."/>
            <person name="Guruge J."/>
            <person name="Turnbaugh P.J."/>
            <person name="Mahowald M."/>
            <person name="Liep D."/>
            <person name="Gordon J."/>
        </authorList>
    </citation>
    <scope>NUCLEOTIDE SEQUENCE [LARGE SCALE GENOMIC DNA]</scope>
    <source>
        <strain evidence="1 2">DSM 12042</strain>
    </source>
</reference>
<dbReference type="STRING" id="545696.HOLDEFILI_03701"/>
<protein>
    <submittedName>
        <fullName evidence="1">Uncharacterized protein</fullName>
    </submittedName>
</protein>
<evidence type="ECO:0000313" key="2">
    <source>
        <dbReference type="Proteomes" id="UP000005950"/>
    </source>
</evidence>
<proteinExistence type="predicted"/>
<reference evidence="1 2" key="1">
    <citation type="submission" date="2008-12" db="EMBL/GenBank/DDBJ databases">
        <authorList>
            <person name="Fulton L."/>
            <person name="Clifton S."/>
            <person name="Fulton B."/>
            <person name="Xu J."/>
            <person name="Minx P."/>
            <person name="Pepin K.H."/>
            <person name="Johnson M."/>
            <person name="Bhonagiri V."/>
            <person name="Nash W.E."/>
            <person name="Mardis E.R."/>
            <person name="Wilson R.K."/>
        </authorList>
    </citation>
    <scope>NUCLEOTIDE SEQUENCE [LARGE SCALE GENOMIC DNA]</scope>
    <source>
        <strain evidence="1 2">DSM 12042</strain>
    </source>
</reference>
<accession>B9YCY8</accession>
<dbReference type="AlphaFoldDB" id="B9YCY8"/>
<gene>
    <name evidence="1" type="ORF">HOLDEFILI_03701</name>
</gene>
<sequence length="56" mass="6433">MNLILELECRKSFIENEEDSVTDSPEGKPIKVKLENNSSLCYSEFVRQKPIPFTSV</sequence>
<evidence type="ECO:0000313" key="1">
    <source>
        <dbReference type="EMBL" id="EEF66131.1"/>
    </source>
</evidence>
<dbReference type="HOGENOM" id="CLU_3008126_0_0_9"/>
<dbReference type="Proteomes" id="UP000005950">
    <property type="component" value="Unassembled WGS sequence"/>
</dbReference>
<dbReference type="EMBL" id="ACCF01000234">
    <property type="protein sequence ID" value="EEF66131.1"/>
    <property type="molecule type" value="Genomic_DNA"/>
</dbReference>
<organism evidence="1 2">
    <name type="scientific">Holdemania filiformis DSM 12042</name>
    <dbReference type="NCBI Taxonomy" id="545696"/>
    <lineage>
        <taxon>Bacteria</taxon>
        <taxon>Bacillati</taxon>
        <taxon>Bacillota</taxon>
        <taxon>Erysipelotrichia</taxon>
        <taxon>Erysipelotrichales</taxon>
        <taxon>Erysipelotrichaceae</taxon>
        <taxon>Holdemania</taxon>
    </lineage>
</organism>
<name>B9YCY8_9FIRM</name>
<comment type="caution">
    <text evidence="1">The sequence shown here is derived from an EMBL/GenBank/DDBJ whole genome shotgun (WGS) entry which is preliminary data.</text>
</comment>